<evidence type="ECO:0008006" key="4">
    <source>
        <dbReference type="Google" id="ProtNLM"/>
    </source>
</evidence>
<gene>
    <name evidence="2" type="ORF">EJ04DRAFT_527862</name>
</gene>
<sequence>MKNLGSLLTAVLALANWGFAIPQAEHNELPKVERRQAVPTDVPAAVSLLKSYLAEASSFCSRYITYHPLTTSTKTSVSTSIIKTTTTLQDRVVTSTATAKPVKTTRTRTIVVTSTSLGASIVSVTGTFTVTQTIPKTLAVVTIPYTSPVRKAKRATLVKRASPLDTALSVLQKNAPKLLSTACVSFLPTPRTTTTTVTSTSTSKSTITSHKTAKTTTTYTPTQTFTTQETSISYITSYFTTDTVTSPTFIFTTTRPRITATVFDICATPPPSSSILPAGQDFLFPVDEGDTYVSEEHQSRATCCTLCYADARGCNGYDIFNAEGLCNYFVGNPTNNADDNEYPGDKGPTPQCPAGKPVALTFVVGDNDGNRRAYLGPCVGAVMPL</sequence>
<feature type="chain" id="PRO_5040465877" description="Apple domain-containing protein" evidence="1">
    <location>
        <begin position="21"/>
        <end position="385"/>
    </location>
</feature>
<evidence type="ECO:0000313" key="3">
    <source>
        <dbReference type="Proteomes" id="UP000799444"/>
    </source>
</evidence>
<name>A0A9P4UYN3_9PLEO</name>
<keyword evidence="1" id="KW-0732">Signal</keyword>
<dbReference type="EMBL" id="ML996247">
    <property type="protein sequence ID" value="KAF2729390.1"/>
    <property type="molecule type" value="Genomic_DNA"/>
</dbReference>
<keyword evidence="3" id="KW-1185">Reference proteome</keyword>
<comment type="caution">
    <text evidence="2">The sequence shown here is derived from an EMBL/GenBank/DDBJ whole genome shotgun (WGS) entry which is preliminary data.</text>
</comment>
<feature type="signal peptide" evidence="1">
    <location>
        <begin position="1"/>
        <end position="20"/>
    </location>
</feature>
<evidence type="ECO:0000313" key="2">
    <source>
        <dbReference type="EMBL" id="KAF2729390.1"/>
    </source>
</evidence>
<evidence type="ECO:0000256" key="1">
    <source>
        <dbReference type="SAM" id="SignalP"/>
    </source>
</evidence>
<organism evidence="2 3">
    <name type="scientific">Polyplosphaeria fusca</name>
    <dbReference type="NCBI Taxonomy" id="682080"/>
    <lineage>
        <taxon>Eukaryota</taxon>
        <taxon>Fungi</taxon>
        <taxon>Dikarya</taxon>
        <taxon>Ascomycota</taxon>
        <taxon>Pezizomycotina</taxon>
        <taxon>Dothideomycetes</taxon>
        <taxon>Pleosporomycetidae</taxon>
        <taxon>Pleosporales</taxon>
        <taxon>Tetraplosphaeriaceae</taxon>
        <taxon>Polyplosphaeria</taxon>
    </lineage>
</organism>
<dbReference type="Proteomes" id="UP000799444">
    <property type="component" value="Unassembled WGS sequence"/>
</dbReference>
<dbReference type="AlphaFoldDB" id="A0A9P4UYN3"/>
<reference evidence="2" key="1">
    <citation type="journal article" date="2020" name="Stud. Mycol.">
        <title>101 Dothideomycetes genomes: a test case for predicting lifestyles and emergence of pathogens.</title>
        <authorList>
            <person name="Haridas S."/>
            <person name="Albert R."/>
            <person name="Binder M."/>
            <person name="Bloem J."/>
            <person name="Labutti K."/>
            <person name="Salamov A."/>
            <person name="Andreopoulos B."/>
            <person name="Baker S."/>
            <person name="Barry K."/>
            <person name="Bills G."/>
            <person name="Bluhm B."/>
            <person name="Cannon C."/>
            <person name="Castanera R."/>
            <person name="Culley D."/>
            <person name="Daum C."/>
            <person name="Ezra D."/>
            <person name="Gonzalez J."/>
            <person name="Henrissat B."/>
            <person name="Kuo A."/>
            <person name="Liang C."/>
            <person name="Lipzen A."/>
            <person name="Lutzoni F."/>
            <person name="Magnuson J."/>
            <person name="Mondo S."/>
            <person name="Nolan M."/>
            <person name="Ohm R."/>
            <person name="Pangilinan J."/>
            <person name="Park H.-J."/>
            <person name="Ramirez L."/>
            <person name="Alfaro M."/>
            <person name="Sun H."/>
            <person name="Tritt A."/>
            <person name="Yoshinaga Y."/>
            <person name="Zwiers L.-H."/>
            <person name="Turgeon B."/>
            <person name="Goodwin S."/>
            <person name="Spatafora J."/>
            <person name="Crous P."/>
            <person name="Grigoriev I."/>
        </authorList>
    </citation>
    <scope>NUCLEOTIDE SEQUENCE</scope>
    <source>
        <strain evidence="2">CBS 125425</strain>
    </source>
</reference>
<accession>A0A9P4UYN3</accession>
<protein>
    <recommendedName>
        <fullName evidence="4">Apple domain-containing protein</fullName>
    </recommendedName>
</protein>
<proteinExistence type="predicted"/>